<name>A0ABQ2FJ95_9DEIO</name>
<dbReference type="PROSITE" id="PS00108">
    <property type="entry name" value="PROTEIN_KINASE_ST"/>
    <property type="match status" value="1"/>
</dbReference>
<reference evidence="8" key="1">
    <citation type="journal article" date="2019" name="Int. J. Syst. Evol. Microbiol.">
        <title>The Global Catalogue of Microorganisms (GCM) 10K type strain sequencing project: providing services to taxonomists for standard genome sequencing and annotation.</title>
        <authorList>
            <consortium name="The Broad Institute Genomics Platform"/>
            <consortium name="The Broad Institute Genome Sequencing Center for Infectious Disease"/>
            <person name="Wu L."/>
            <person name="Ma J."/>
        </authorList>
    </citation>
    <scope>NUCLEOTIDE SEQUENCE [LARGE SCALE GENOMIC DNA]</scope>
    <source>
        <strain evidence="8">JCM 19173</strain>
    </source>
</reference>
<dbReference type="GO" id="GO:0004674">
    <property type="term" value="F:protein serine/threonine kinase activity"/>
    <property type="evidence" value="ECO:0007669"/>
    <property type="project" value="UniProtKB-KW"/>
</dbReference>
<evidence type="ECO:0000256" key="2">
    <source>
        <dbReference type="ARBA" id="ARBA00022741"/>
    </source>
</evidence>
<keyword evidence="2 5" id="KW-0547">Nucleotide-binding</keyword>
<keyword evidence="3 7" id="KW-0418">Kinase</keyword>
<dbReference type="InterPro" id="IPR008271">
    <property type="entry name" value="Ser/Thr_kinase_AS"/>
</dbReference>
<dbReference type="PROSITE" id="PS00107">
    <property type="entry name" value="PROTEIN_KINASE_ATP"/>
    <property type="match status" value="1"/>
</dbReference>
<protein>
    <submittedName>
        <fullName evidence="7">Serine/threonine protein kinase</fullName>
    </submittedName>
</protein>
<evidence type="ECO:0000313" key="8">
    <source>
        <dbReference type="Proteomes" id="UP000604341"/>
    </source>
</evidence>
<dbReference type="PROSITE" id="PS50011">
    <property type="entry name" value="PROTEIN_KINASE_DOM"/>
    <property type="match status" value="1"/>
</dbReference>
<evidence type="ECO:0000256" key="3">
    <source>
        <dbReference type="ARBA" id="ARBA00022777"/>
    </source>
</evidence>
<accession>A0ABQ2FJ95</accession>
<dbReference type="SMART" id="SM00220">
    <property type="entry name" value="S_TKc"/>
    <property type="match status" value="1"/>
</dbReference>
<sequence length="252" mass="27460">MEMPIAGQVVGNGVRLVRPVGRGSHSLVYFAVARDGQPCAVKIFPAHLGGYAAREYDHGHDLHHPRLVRVIDQTVVDGQPALISTLARGEVLFRRYAQRPAVKTERRAFLLTLVHLLDALGYLHERGLVHRDIKPENIIVEEDGGAKLVDFDLAGPTLETFEAPLRMGTAAFQSPEAARGEPLGPESDLYGVGVLLGWGIHGSLPDADDPHPHTLDPLQPLYLSLTRPSRAERPGDAGQVRAELLRLAGLPY</sequence>
<evidence type="ECO:0000259" key="6">
    <source>
        <dbReference type="PROSITE" id="PS50011"/>
    </source>
</evidence>
<organism evidence="7 8">
    <name type="scientific">Deinococcus radiotolerans</name>
    <dbReference type="NCBI Taxonomy" id="1309407"/>
    <lineage>
        <taxon>Bacteria</taxon>
        <taxon>Thermotogati</taxon>
        <taxon>Deinococcota</taxon>
        <taxon>Deinococci</taxon>
        <taxon>Deinococcales</taxon>
        <taxon>Deinococcaceae</taxon>
        <taxon>Deinococcus</taxon>
    </lineage>
</organism>
<dbReference type="InterPro" id="IPR017441">
    <property type="entry name" value="Protein_kinase_ATP_BS"/>
</dbReference>
<dbReference type="PANTHER" id="PTHR43289">
    <property type="entry name" value="MITOGEN-ACTIVATED PROTEIN KINASE KINASE KINASE 20-RELATED"/>
    <property type="match status" value="1"/>
</dbReference>
<keyword evidence="4 5" id="KW-0067">ATP-binding</keyword>
<evidence type="ECO:0000256" key="5">
    <source>
        <dbReference type="PROSITE-ProRule" id="PRU10141"/>
    </source>
</evidence>
<proteinExistence type="predicted"/>
<dbReference type="SUPFAM" id="SSF56112">
    <property type="entry name" value="Protein kinase-like (PK-like)"/>
    <property type="match status" value="1"/>
</dbReference>
<feature type="domain" description="Protein kinase" evidence="6">
    <location>
        <begin position="14"/>
        <end position="252"/>
    </location>
</feature>
<evidence type="ECO:0000256" key="1">
    <source>
        <dbReference type="ARBA" id="ARBA00022679"/>
    </source>
</evidence>
<dbReference type="InterPro" id="IPR000719">
    <property type="entry name" value="Prot_kinase_dom"/>
</dbReference>
<dbReference type="Pfam" id="PF00069">
    <property type="entry name" value="Pkinase"/>
    <property type="match status" value="1"/>
</dbReference>
<feature type="binding site" evidence="5">
    <location>
        <position position="42"/>
    </location>
    <ligand>
        <name>ATP</name>
        <dbReference type="ChEBI" id="CHEBI:30616"/>
    </ligand>
</feature>
<evidence type="ECO:0000256" key="4">
    <source>
        <dbReference type="ARBA" id="ARBA00022840"/>
    </source>
</evidence>
<keyword evidence="1" id="KW-0808">Transferase</keyword>
<dbReference type="Proteomes" id="UP000604341">
    <property type="component" value="Unassembled WGS sequence"/>
</dbReference>
<dbReference type="InterPro" id="IPR011009">
    <property type="entry name" value="Kinase-like_dom_sf"/>
</dbReference>
<comment type="caution">
    <text evidence="7">The sequence shown here is derived from an EMBL/GenBank/DDBJ whole genome shotgun (WGS) entry which is preliminary data.</text>
</comment>
<dbReference type="Gene3D" id="1.10.510.10">
    <property type="entry name" value="Transferase(Phosphotransferase) domain 1"/>
    <property type="match status" value="1"/>
</dbReference>
<evidence type="ECO:0000313" key="7">
    <source>
        <dbReference type="EMBL" id="GGK94221.1"/>
    </source>
</evidence>
<keyword evidence="8" id="KW-1185">Reference proteome</keyword>
<dbReference type="EMBL" id="BMPE01000001">
    <property type="protein sequence ID" value="GGK94221.1"/>
    <property type="molecule type" value="Genomic_DNA"/>
</dbReference>
<dbReference type="PANTHER" id="PTHR43289:SF6">
    <property type="entry name" value="SERINE_THREONINE-PROTEIN KINASE NEKL-3"/>
    <property type="match status" value="1"/>
</dbReference>
<gene>
    <name evidence="7" type="ORF">GCM10010844_10870</name>
</gene>
<keyword evidence="7" id="KW-0723">Serine/threonine-protein kinase</keyword>
<dbReference type="CDD" id="cd14014">
    <property type="entry name" value="STKc_PknB_like"/>
    <property type="match status" value="1"/>
</dbReference>